<proteinExistence type="predicted"/>
<protein>
    <submittedName>
        <fullName evidence="1">Uncharacterized protein</fullName>
    </submittedName>
</protein>
<gene>
    <name evidence="1" type="ORF">AAIA72_01050</name>
</gene>
<dbReference type="RefSeq" id="WP_369601604.1">
    <property type="nucleotide sequence ID" value="NZ_CP154858.1"/>
</dbReference>
<evidence type="ECO:0000313" key="1">
    <source>
        <dbReference type="EMBL" id="XDT72598.1"/>
    </source>
</evidence>
<dbReference type="KEGG" id="tcd:AAIA72_01050"/>
<accession>A0AB39UX02</accession>
<dbReference type="AlphaFoldDB" id="A0AB39UX02"/>
<organism evidence="1">
    <name type="scientific">Thermohahella caldifontis</name>
    <dbReference type="NCBI Taxonomy" id="3142973"/>
    <lineage>
        <taxon>Bacteria</taxon>
        <taxon>Pseudomonadati</taxon>
        <taxon>Pseudomonadota</taxon>
        <taxon>Gammaproteobacteria</taxon>
        <taxon>Oceanospirillales</taxon>
        <taxon>Hahellaceae</taxon>
        <taxon>Thermohahella</taxon>
    </lineage>
</organism>
<dbReference type="EMBL" id="CP154858">
    <property type="protein sequence ID" value="XDT72598.1"/>
    <property type="molecule type" value="Genomic_DNA"/>
</dbReference>
<name>A0AB39UX02_9GAMM</name>
<sequence>MTHNNKYTMLSVRLYSGTANLHDESGPGFPLCGRPSFAKALAYLDDQLNTRLSLSEVLDE</sequence>
<reference evidence="1" key="1">
    <citation type="submission" date="2024-05" db="EMBL/GenBank/DDBJ databases">
        <title>Genome sequencing of novel strain.</title>
        <authorList>
            <person name="Ganbat D."/>
            <person name="Ganbat S."/>
            <person name="Lee S.-J."/>
        </authorList>
    </citation>
    <scope>NUCLEOTIDE SEQUENCE</scope>
    <source>
        <strain evidence="1">SMD15-11</strain>
    </source>
</reference>